<sequence>MDCPECGAPLATYRLGDREAPVCERCGHVGIEAEHRGARARVESWSEALRRFYGTETTDEDLTVPVRAADWGDSTPRRRVETWTEALERFYGGGDGAEANGGTGETDAEREAPTPVTFDGTPAVRRAESGSGASE</sequence>
<feature type="region of interest" description="Disordered" evidence="1">
    <location>
        <begin position="90"/>
        <end position="135"/>
    </location>
</feature>
<dbReference type="GeneID" id="35594089"/>
<name>A0A2I8VN56_9EURY</name>
<reference evidence="2 3" key="1">
    <citation type="submission" date="2018-01" db="EMBL/GenBank/DDBJ databases">
        <title>Complete genome sequence of Salinigranum rubrum GX10T, an extremely halophilic archaeon isolated from a marine solar saltern.</title>
        <authorList>
            <person name="Han S."/>
        </authorList>
    </citation>
    <scope>NUCLEOTIDE SEQUENCE [LARGE SCALE GENOMIC DNA]</scope>
    <source>
        <strain evidence="2 3">GX10</strain>
    </source>
</reference>
<feature type="compositionally biased region" description="Gly residues" evidence="1">
    <location>
        <begin position="91"/>
        <end position="104"/>
    </location>
</feature>
<evidence type="ECO:0000313" key="2">
    <source>
        <dbReference type="EMBL" id="AUV83356.1"/>
    </source>
</evidence>
<protein>
    <recommendedName>
        <fullName evidence="4">Transcription factor zinc-finger domain-containing protein</fullName>
    </recommendedName>
</protein>
<evidence type="ECO:0000256" key="1">
    <source>
        <dbReference type="SAM" id="MobiDB-lite"/>
    </source>
</evidence>
<dbReference type="EMBL" id="CP026309">
    <property type="protein sequence ID" value="AUV83356.1"/>
    <property type="molecule type" value="Genomic_DNA"/>
</dbReference>
<dbReference type="KEGG" id="srub:C2R22_18315"/>
<evidence type="ECO:0008006" key="4">
    <source>
        <dbReference type="Google" id="ProtNLM"/>
    </source>
</evidence>
<dbReference type="Proteomes" id="UP000236584">
    <property type="component" value="Chromosome"/>
</dbReference>
<evidence type="ECO:0000313" key="3">
    <source>
        <dbReference type="Proteomes" id="UP000236584"/>
    </source>
</evidence>
<proteinExistence type="predicted"/>
<dbReference type="RefSeq" id="WP_103427045.1">
    <property type="nucleotide sequence ID" value="NZ_CP026309.1"/>
</dbReference>
<gene>
    <name evidence="2" type="ORF">C2R22_18315</name>
</gene>
<organism evidence="2 3">
    <name type="scientific">Salinigranum rubrum</name>
    <dbReference type="NCBI Taxonomy" id="755307"/>
    <lineage>
        <taxon>Archaea</taxon>
        <taxon>Methanobacteriati</taxon>
        <taxon>Methanobacteriota</taxon>
        <taxon>Stenosarchaea group</taxon>
        <taxon>Halobacteria</taxon>
        <taxon>Halobacteriales</taxon>
        <taxon>Haloferacaceae</taxon>
        <taxon>Salinigranum</taxon>
    </lineage>
</organism>
<dbReference type="OrthoDB" id="331156at2157"/>
<dbReference type="AlphaFoldDB" id="A0A2I8VN56"/>
<keyword evidence="3" id="KW-1185">Reference proteome</keyword>
<accession>A0A2I8VN56</accession>